<evidence type="ECO:0000313" key="1">
    <source>
        <dbReference type="EMBL" id="MBV7274315.1"/>
    </source>
</evidence>
<accession>A0A949TZ73</accession>
<protein>
    <submittedName>
        <fullName evidence="1">Uncharacterized protein</fullName>
    </submittedName>
</protein>
<reference evidence="1" key="1">
    <citation type="submission" date="2020-12" db="EMBL/GenBank/DDBJ databases">
        <title>Clostridium thailandense sp. nov., a novel acetogenic bacterium isolated from peat land soil in Thailand.</title>
        <authorList>
            <person name="Chaikitkaew S."/>
            <person name="Birkeland N.K."/>
        </authorList>
    </citation>
    <scope>NUCLEOTIDE SEQUENCE</scope>
    <source>
        <strain evidence="1">PL3</strain>
    </source>
</reference>
<name>A0A949TZ73_9CLOT</name>
<organism evidence="1 2">
    <name type="scientific">Clostridium thailandense</name>
    <dbReference type="NCBI Taxonomy" id="2794346"/>
    <lineage>
        <taxon>Bacteria</taxon>
        <taxon>Bacillati</taxon>
        <taxon>Bacillota</taxon>
        <taxon>Clostridia</taxon>
        <taxon>Eubacteriales</taxon>
        <taxon>Clostridiaceae</taxon>
        <taxon>Clostridium</taxon>
    </lineage>
</organism>
<proteinExistence type="predicted"/>
<dbReference type="AlphaFoldDB" id="A0A949TZ73"/>
<gene>
    <name evidence="1" type="ORF">I6U48_15530</name>
</gene>
<dbReference type="RefSeq" id="WP_218321377.1">
    <property type="nucleotide sequence ID" value="NZ_JAEEGC010000072.1"/>
</dbReference>
<dbReference type="Proteomes" id="UP000694308">
    <property type="component" value="Unassembled WGS sequence"/>
</dbReference>
<sequence length="99" mass="11843">MVAFKKMWEDVCLMLEGNKVEALQIIENYNDGFVVKDDEKSYFVNKEDFVDLWCNMLCFNKIEKDYFIKKGKSSFKYVYEIIKTLPYVTEHENSLNLTE</sequence>
<comment type="caution">
    <text evidence="1">The sequence shown here is derived from an EMBL/GenBank/DDBJ whole genome shotgun (WGS) entry which is preliminary data.</text>
</comment>
<keyword evidence="2" id="KW-1185">Reference proteome</keyword>
<evidence type="ECO:0000313" key="2">
    <source>
        <dbReference type="Proteomes" id="UP000694308"/>
    </source>
</evidence>
<dbReference type="EMBL" id="JAEEGC010000072">
    <property type="protein sequence ID" value="MBV7274315.1"/>
    <property type="molecule type" value="Genomic_DNA"/>
</dbReference>